<dbReference type="InterPro" id="IPR045584">
    <property type="entry name" value="Pilin-like"/>
</dbReference>
<evidence type="ECO:0000256" key="7">
    <source>
        <dbReference type="ARBA" id="ARBA00022989"/>
    </source>
</evidence>
<comment type="subcellular location">
    <subcellularLocation>
        <location evidence="1">Cell inner membrane</location>
        <topology evidence="1">Single-pass membrane protein</topology>
    </subcellularLocation>
</comment>
<dbReference type="Proteomes" id="UP000477680">
    <property type="component" value="Chromosome"/>
</dbReference>
<dbReference type="Pfam" id="PF07963">
    <property type="entry name" value="N_methyl"/>
    <property type="match status" value="1"/>
</dbReference>
<evidence type="ECO:0000256" key="2">
    <source>
        <dbReference type="ARBA" id="ARBA00021549"/>
    </source>
</evidence>
<keyword evidence="14" id="KW-1185">Reference proteome</keyword>
<evidence type="ECO:0000256" key="11">
    <source>
        <dbReference type="SAM" id="Phobius"/>
    </source>
</evidence>
<evidence type="ECO:0000256" key="4">
    <source>
        <dbReference type="ARBA" id="ARBA00022481"/>
    </source>
</evidence>
<keyword evidence="6 11" id="KW-0812">Transmembrane</keyword>
<evidence type="ECO:0000256" key="3">
    <source>
        <dbReference type="ARBA" id="ARBA00022475"/>
    </source>
</evidence>
<evidence type="ECO:0000256" key="9">
    <source>
        <dbReference type="ARBA" id="ARBA00025772"/>
    </source>
</evidence>
<dbReference type="InterPro" id="IPR012902">
    <property type="entry name" value="N_methyl_site"/>
</dbReference>
<dbReference type="GO" id="GO:0005886">
    <property type="term" value="C:plasma membrane"/>
    <property type="evidence" value="ECO:0007669"/>
    <property type="project" value="UniProtKB-SubCell"/>
</dbReference>
<dbReference type="GO" id="GO:0015627">
    <property type="term" value="C:type II protein secretion system complex"/>
    <property type="evidence" value="ECO:0007669"/>
    <property type="project" value="InterPro"/>
</dbReference>
<dbReference type="InterPro" id="IPR022346">
    <property type="entry name" value="T2SS_GspH"/>
</dbReference>
<dbReference type="NCBIfam" id="TIGR02532">
    <property type="entry name" value="IV_pilin_GFxxxE"/>
    <property type="match status" value="1"/>
</dbReference>
<keyword evidence="8 11" id="KW-0472">Membrane</keyword>
<keyword evidence="5" id="KW-0997">Cell inner membrane</keyword>
<proteinExistence type="inferred from homology"/>
<dbReference type="RefSeq" id="WP_163495848.1">
    <property type="nucleotide sequence ID" value="NZ_CP048711.1"/>
</dbReference>
<dbReference type="Pfam" id="PF12019">
    <property type="entry name" value="GspH"/>
    <property type="match status" value="1"/>
</dbReference>
<keyword evidence="7 11" id="KW-1133">Transmembrane helix</keyword>
<comment type="similarity">
    <text evidence="9">Belongs to the GSP H family.</text>
</comment>
<evidence type="ECO:0000259" key="12">
    <source>
        <dbReference type="Pfam" id="PF12019"/>
    </source>
</evidence>
<evidence type="ECO:0000313" key="14">
    <source>
        <dbReference type="Proteomes" id="UP000477680"/>
    </source>
</evidence>
<evidence type="ECO:0000256" key="8">
    <source>
        <dbReference type="ARBA" id="ARBA00023136"/>
    </source>
</evidence>
<dbReference type="GO" id="GO:0015628">
    <property type="term" value="P:protein secretion by the type II secretion system"/>
    <property type="evidence" value="ECO:0007669"/>
    <property type="project" value="InterPro"/>
</dbReference>
<dbReference type="Gene3D" id="3.55.40.10">
    <property type="entry name" value="minor pseudopilin epsh domain"/>
    <property type="match status" value="1"/>
</dbReference>
<sequence length="204" mass="22534">MPISVTGKSRTEGAPQPECRGFSLVELLVALFVVVIITSLATLNVGSGNQDQLLETHMRELQNVSLFAIDEAQLSGTDMGLLLLQDSRGPATRSGYSWRERRAEGWRSPLTATDVFETRTLPPEVRLELALEDAPAVGPLVAPVGDDATPQVVFHASGETTPGQLELRHRDSGELLWRLQWDLLGRMELLQRGEPAQEIRRADW</sequence>
<dbReference type="AlphaFoldDB" id="A0A6C0U9P5"/>
<evidence type="ECO:0000313" key="13">
    <source>
        <dbReference type="EMBL" id="QIB66414.1"/>
    </source>
</evidence>
<evidence type="ECO:0000256" key="5">
    <source>
        <dbReference type="ARBA" id="ARBA00022519"/>
    </source>
</evidence>
<accession>A0A6C0U9P5</accession>
<evidence type="ECO:0000256" key="1">
    <source>
        <dbReference type="ARBA" id="ARBA00004377"/>
    </source>
</evidence>
<gene>
    <name evidence="13" type="ORF">G3T16_14435</name>
</gene>
<feature type="domain" description="General secretion pathway GspH" evidence="12">
    <location>
        <begin position="59"/>
        <end position="183"/>
    </location>
</feature>
<dbReference type="KEGG" id="kim:G3T16_14435"/>
<feature type="transmembrane region" description="Helical" evidence="11">
    <location>
        <begin position="21"/>
        <end position="43"/>
    </location>
</feature>
<name>A0A6C0U9P5_9GAMM</name>
<reference evidence="13 14" key="1">
    <citation type="submission" date="2020-02" db="EMBL/GenBank/DDBJ databases">
        <title>Genome sequencing for Kineobactrum sp. M2.</title>
        <authorList>
            <person name="Park S.-J."/>
        </authorList>
    </citation>
    <scope>NUCLEOTIDE SEQUENCE [LARGE SCALE GENOMIC DNA]</scope>
    <source>
        <strain evidence="13 14">M2</strain>
    </source>
</reference>
<dbReference type="EMBL" id="CP048711">
    <property type="protein sequence ID" value="QIB66414.1"/>
    <property type="molecule type" value="Genomic_DNA"/>
</dbReference>
<keyword evidence="4" id="KW-0488">Methylation</keyword>
<evidence type="ECO:0000256" key="10">
    <source>
        <dbReference type="ARBA" id="ARBA00030775"/>
    </source>
</evidence>
<protein>
    <recommendedName>
        <fullName evidence="2">Type II secretion system protein H</fullName>
    </recommendedName>
    <alternativeName>
        <fullName evidence="10">General secretion pathway protein H</fullName>
    </alternativeName>
</protein>
<dbReference type="SUPFAM" id="SSF54523">
    <property type="entry name" value="Pili subunits"/>
    <property type="match status" value="1"/>
</dbReference>
<organism evidence="13 14">
    <name type="scientific">Kineobactrum salinum</name>
    <dbReference type="NCBI Taxonomy" id="2708301"/>
    <lineage>
        <taxon>Bacteria</taxon>
        <taxon>Pseudomonadati</taxon>
        <taxon>Pseudomonadota</taxon>
        <taxon>Gammaproteobacteria</taxon>
        <taxon>Cellvibrionales</taxon>
        <taxon>Halieaceae</taxon>
        <taxon>Kineobactrum</taxon>
    </lineage>
</organism>
<evidence type="ECO:0000256" key="6">
    <source>
        <dbReference type="ARBA" id="ARBA00022692"/>
    </source>
</evidence>
<keyword evidence="3" id="KW-1003">Cell membrane</keyword>
<dbReference type="PROSITE" id="PS00409">
    <property type="entry name" value="PROKAR_NTER_METHYL"/>
    <property type="match status" value="1"/>
</dbReference>